<evidence type="ECO:0000313" key="2">
    <source>
        <dbReference type="EMBL" id="MPM84121.1"/>
    </source>
</evidence>
<dbReference type="AlphaFoldDB" id="A0A645D4I9"/>
<evidence type="ECO:0000256" key="1">
    <source>
        <dbReference type="SAM" id="MobiDB-lite"/>
    </source>
</evidence>
<accession>A0A645D4I9</accession>
<proteinExistence type="predicted"/>
<name>A0A645D4I9_9ZZZZ</name>
<reference evidence="2" key="1">
    <citation type="submission" date="2019-08" db="EMBL/GenBank/DDBJ databases">
        <authorList>
            <person name="Kucharzyk K."/>
            <person name="Murdoch R.W."/>
            <person name="Higgins S."/>
            <person name="Loffler F."/>
        </authorList>
    </citation>
    <scope>NUCLEOTIDE SEQUENCE</scope>
</reference>
<protein>
    <submittedName>
        <fullName evidence="2">Uncharacterized protein</fullName>
    </submittedName>
</protein>
<gene>
    <name evidence="2" type="ORF">SDC9_131192</name>
</gene>
<feature type="region of interest" description="Disordered" evidence="1">
    <location>
        <begin position="51"/>
        <end position="73"/>
    </location>
</feature>
<comment type="caution">
    <text evidence="2">The sequence shown here is derived from an EMBL/GenBank/DDBJ whole genome shotgun (WGS) entry which is preliminary data.</text>
</comment>
<feature type="compositionally biased region" description="Basic and acidic residues" evidence="1">
    <location>
        <begin position="64"/>
        <end position="73"/>
    </location>
</feature>
<sequence length="91" mass="9643">MVALRQPARILRRGEHRQLHGVGLQRLLACALPQSCGVDLLGRLGQRVQGGANRCRGRPAGGRVENEHGHRPERVGAGCAAVRSAHGLADG</sequence>
<dbReference type="EMBL" id="VSSQ01032752">
    <property type="protein sequence ID" value="MPM84121.1"/>
    <property type="molecule type" value="Genomic_DNA"/>
</dbReference>
<organism evidence="2">
    <name type="scientific">bioreactor metagenome</name>
    <dbReference type="NCBI Taxonomy" id="1076179"/>
    <lineage>
        <taxon>unclassified sequences</taxon>
        <taxon>metagenomes</taxon>
        <taxon>ecological metagenomes</taxon>
    </lineage>
</organism>